<proteinExistence type="predicted"/>
<organism evidence="2 3">
    <name type="scientific">Reticulomyxa filosa</name>
    <dbReference type="NCBI Taxonomy" id="46433"/>
    <lineage>
        <taxon>Eukaryota</taxon>
        <taxon>Sar</taxon>
        <taxon>Rhizaria</taxon>
        <taxon>Retaria</taxon>
        <taxon>Foraminifera</taxon>
        <taxon>Monothalamids</taxon>
        <taxon>Reticulomyxidae</taxon>
        <taxon>Reticulomyxa</taxon>
    </lineage>
</organism>
<feature type="region of interest" description="Disordered" evidence="1">
    <location>
        <begin position="57"/>
        <end position="82"/>
    </location>
</feature>
<sequence length="280" mass="30934">MTDAGDKHCSKSRSLMNLQVGDRYLSGSENSASWNELKPTAQQLMSNVNANRLNSNHATDTISIRAHTHTRTDTDKTRRSHSVEDDYDWKSVEEIARDDNTIPRRYNADLYDHDGFINDRLDKTYSLRGVNGLPDAIDEVEGEEEEASVGSDKNKVTKGKSRPSAHGVLGLSSGSKEVLAQQQSSFQKDTGQMATSDHNNARQTSSQITLNISSGRDDATNSYAAPGNDNQSVHSNEDGYLSQQTSLHSCHTVLDILNETNSSLLIVDDKQQVSILLYIF</sequence>
<gene>
    <name evidence="2" type="ORF">RFI_15447</name>
</gene>
<accession>X6N636</accession>
<evidence type="ECO:0000313" key="2">
    <source>
        <dbReference type="EMBL" id="ETO21755.1"/>
    </source>
</evidence>
<evidence type="ECO:0000256" key="1">
    <source>
        <dbReference type="SAM" id="MobiDB-lite"/>
    </source>
</evidence>
<keyword evidence="3" id="KW-1185">Reference proteome</keyword>
<feature type="compositionally biased region" description="Basic and acidic residues" evidence="1">
    <location>
        <begin position="70"/>
        <end position="82"/>
    </location>
</feature>
<name>X6N636_RETFI</name>
<evidence type="ECO:0000313" key="3">
    <source>
        <dbReference type="Proteomes" id="UP000023152"/>
    </source>
</evidence>
<feature type="region of interest" description="Disordered" evidence="1">
    <location>
        <begin position="138"/>
        <end position="240"/>
    </location>
</feature>
<feature type="compositionally biased region" description="Acidic residues" evidence="1">
    <location>
        <begin position="138"/>
        <end position="147"/>
    </location>
</feature>
<dbReference type="Proteomes" id="UP000023152">
    <property type="component" value="Unassembled WGS sequence"/>
</dbReference>
<feature type="compositionally biased region" description="Polar residues" evidence="1">
    <location>
        <begin position="172"/>
        <end position="234"/>
    </location>
</feature>
<protein>
    <submittedName>
        <fullName evidence="2">Uncharacterized protein</fullName>
    </submittedName>
</protein>
<dbReference type="AlphaFoldDB" id="X6N636"/>
<dbReference type="EMBL" id="ASPP01011328">
    <property type="protein sequence ID" value="ETO21755.1"/>
    <property type="molecule type" value="Genomic_DNA"/>
</dbReference>
<reference evidence="2 3" key="1">
    <citation type="journal article" date="2013" name="Curr. Biol.">
        <title>The Genome of the Foraminiferan Reticulomyxa filosa.</title>
        <authorList>
            <person name="Glockner G."/>
            <person name="Hulsmann N."/>
            <person name="Schleicher M."/>
            <person name="Noegel A.A."/>
            <person name="Eichinger L."/>
            <person name="Gallinger C."/>
            <person name="Pawlowski J."/>
            <person name="Sierra R."/>
            <person name="Euteneuer U."/>
            <person name="Pillet L."/>
            <person name="Moustafa A."/>
            <person name="Platzer M."/>
            <person name="Groth M."/>
            <person name="Szafranski K."/>
            <person name="Schliwa M."/>
        </authorList>
    </citation>
    <scope>NUCLEOTIDE SEQUENCE [LARGE SCALE GENOMIC DNA]</scope>
</reference>
<comment type="caution">
    <text evidence="2">The sequence shown here is derived from an EMBL/GenBank/DDBJ whole genome shotgun (WGS) entry which is preliminary data.</text>
</comment>